<evidence type="ECO:0008006" key="14">
    <source>
        <dbReference type="Google" id="ProtNLM"/>
    </source>
</evidence>
<dbReference type="Gene3D" id="1.10.630.10">
    <property type="entry name" value="Cytochrome P450"/>
    <property type="match status" value="1"/>
</dbReference>
<dbReference type="STRING" id="2316362.A0A4Q2D122"/>
<dbReference type="EMBL" id="SDEE01001503">
    <property type="protein sequence ID" value="RXW11944.1"/>
    <property type="molecule type" value="Genomic_DNA"/>
</dbReference>
<evidence type="ECO:0000256" key="9">
    <source>
        <dbReference type="PIRSR" id="PIRSR602401-1"/>
    </source>
</evidence>
<name>A0A4Q2D122_9AGAR</name>
<dbReference type="InterPro" id="IPR001128">
    <property type="entry name" value="Cyt_P450"/>
</dbReference>
<proteinExistence type="inferred from homology"/>
<evidence type="ECO:0000256" key="11">
    <source>
        <dbReference type="SAM" id="Phobius"/>
    </source>
</evidence>
<dbReference type="SUPFAM" id="SSF48264">
    <property type="entry name" value="Cytochrome P450"/>
    <property type="match status" value="1"/>
</dbReference>
<evidence type="ECO:0000313" key="12">
    <source>
        <dbReference type="EMBL" id="RXW11944.1"/>
    </source>
</evidence>
<evidence type="ECO:0000313" key="13">
    <source>
        <dbReference type="Proteomes" id="UP000290288"/>
    </source>
</evidence>
<evidence type="ECO:0000256" key="8">
    <source>
        <dbReference type="ARBA" id="ARBA00023033"/>
    </source>
</evidence>
<comment type="pathway">
    <text evidence="2">Secondary metabolite biosynthesis.</text>
</comment>
<dbReference type="InterPro" id="IPR002401">
    <property type="entry name" value="Cyt_P450_E_grp-I"/>
</dbReference>
<keyword evidence="6 10" id="KW-0560">Oxidoreductase</keyword>
<keyword evidence="13" id="KW-1185">Reference proteome</keyword>
<comment type="cofactor">
    <cofactor evidence="1 9">
        <name>heme</name>
        <dbReference type="ChEBI" id="CHEBI:30413"/>
    </cofactor>
</comment>
<dbReference type="GO" id="GO:0005506">
    <property type="term" value="F:iron ion binding"/>
    <property type="evidence" value="ECO:0007669"/>
    <property type="project" value="InterPro"/>
</dbReference>
<sequence length="554" mass="62229">MATLFAGDARTAIIASLSLCGAAVAVYYAKRSTVKLPLPPGPSGLPLIGNALDIPAENFWLKYKEWSDQYGSDVIYLSIMGNPVVVLNSLAACKELLETRSSIYSSRPNMPMMNELIGFDWHFGFMPYGDEWKGTRFNFLIVAKFVTHFSVEERRKMFQQVFHPTRTEFYRPKLLKAVRNFLIRLLDDPKDYFAHCRLLAGAFILDVTYGIDVKNEDDIYIAQAERGMAAMAAAGTASSYMVDFFPSLKYLPSWLPGAQFKREAKAWRKDVTAMPRDCLRFVEDGLASPSVPFAVGLEILISTNRNGGIPGRVWPPYCSRSLKNMMMITKRRRELFMTYLDPSGSDTTVSSFKTFFLAMAQNPDIQKKAQGAVDKVVSELGRLPDFTEYGTLPYIEALVREVLRWRPVTPIAVPHQVTQDDVYHGYHIPADSTILPNAWAIAHDPALYGPNPGVFDPSRFMNASQTEINHDMPMGYEAFGYGRRICPGLHIAVESVWLFAVSVLAAFNVKPADGESESENFGKYTSGMLIHPYPFELRIVPRDPDAEAMVRSYD</sequence>
<protein>
    <recommendedName>
        <fullName evidence="14">Cytochrome P450</fullName>
    </recommendedName>
</protein>
<organism evidence="12 13">
    <name type="scientific">Candolleomyces aberdarensis</name>
    <dbReference type="NCBI Taxonomy" id="2316362"/>
    <lineage>
        <taxon>Eukaryota</taxon>
        <taxon>Fungi</taxon>
        <taxon>Dikarya</taxon>
        <taxon>Basidiomycota</taxon>
        <taxon>Agaricomycotina</taxon>
        <taxon>Agaricomycetes</taxon>
        <taxon>Agaricomycetidae</taxon>
        <taxon>Agaricales</taxon>
        <taxon>Agaricineae</taxon>
        <taxon>Psathyrellaceae</taxon>
        <taxon>Candolleomyces</taxon>
    </lineage>
</organism>
<dbReference type="CDD" id="cd11065">
    <property type="entry name" value="CYP64-like"/>
    <property type="match status" value="1"/>
</dbReference>
<keyword evidence="11" id="KW-1133">Transmembrane helix</keyword>
<dbReference type="PRINTS" id="PR00463">
    <property type="entry name" value="EP450I"/>
</dbReference>
<dbReference type="PROSITE" id="PS00086">
    <property type="entry name" value="CYTOCHROME_P450"/>
    <property type="match status" value="1"/>
</dbReference>
<evidence type="ECO:0000256" key="10">
    <source>
        <dbReference type="RuleBase" id="RU000461"/>
    </source>
</evidence>
<comment type="similarity">
    <text evidence="3 10">Belongs to the cytochrome P450 family.</text>
</comment>
<dbReference type="PANTHER" id="PTHR46300:SF7">
    <property type="entry name" value="P450, PUTATIVE (EUROFUNG)-RELATED"/>
    <property type="match status" value="1"/>
</dbReference>
<keyword evidence="4 9" id="KW-0349">Heme</keyword>
<dbReference type="GO" id="GO:0004497">
    <property type="term" value="F:monooxygenase activity"/>
    <property type="evidence" value="ECO:0007669"/>
    <property type="project" value="UniProtKB-KW"/>
</dbReference>
<evidence type="ECO:0000256" key="2">
    <source>
        <dbReference type="ARBA" id="ARBA00005179"/>
    </source>
</evidence>
<accession>A0A4Q2D122</accession>
<feature type="binding site" description="axial binding residue" evidence="9">
    <location>
        <position position="486"/>
    </location>
    <ligand>
        <name>heme</name>
        <dbReference type="ChEBI" id="CHEBI:30413"/>
    </ligand>
    <ligandPart>
        <name>Fe</name>
        <dbReference type="ChEBI" id="CHEBI:18248"/>
    </ligandPart>
</feature>
<dbReference type="Proteomes" id="UP000290288">
    <property type="component" value="Unassembled WGS sequence"/>
</dbReference>
<evidence type="ECO:0000256" key="6">
    <source>
        <dbReference type="ARBA" id="ARBA00023002"/>
    </source>
</evidence>
<evidence type="ECO:0000256" key="7">
    <source>
        <dbReference type="ARBA" id="ARBA00023004"/>
    </source>
</evidence>
<evidence type="ECO:0000256" key="4">
    <source>
        <dbReference type="ARBA" id="ARBA00022617"/>
    </source>
</evidence>
<keyword evidence="8 10" id="KW-0503">Monooxygenase</keyword>
<keyword evidence="5 9" id="KW-0479">Metal-binding</keyword>
<dbReference type="InterPro" id="IPR017972">
    <property type="entry name" value="Cyt_P450_CS"/>
</dbReference>
<dbReference type="InterPro" id="IPR050364">
    <property type="entry name" value="Cytochrome_P450_fung"/>
</dbReference>
<keyword evidence="11" id="KW-0472">Membrane</keyword>
<comment type="caution">
    <text evidence="12">The sequence shown here is derived from an EMBL/GenBank/DDBJ whole genome shotgun (WGS) entry which is preliminary data.</text>
</comment>
<evidence type="ECO:0000256" key="3">
    <source>
        <dbReference type="ARBA" id="ARBA00010617"/>
    </source>
</evidence>
<keyword evidence="7 9" id="KW-0408">Iron</keyword>
<evidence type="ECO:0000256" key="1">
    <source>
        <dbReference type="ARBA" id="ARBA00001971"/>
    </source>
</evidence>
<evidence type="ECO:0000256" key="5">
    <source>
        <dbReference type="ARBA" id="ARBA00022723"/>
    </source>
</evidence>
<dbReference type="Pfam" id="PF00067">
    <property type="entry name" value="p450"/>
    <property type="match status" value="2"/>
</dbReference>
<dbReference type="GO" id="GO:0016705">
    <property type="term" value="F:oxidoreductase activity, acting on paired donors, with incorporation or reduction of molecular oxygen"/>
    <property type="evidence" value="ECO:0007669"/>
    <property type="project" value="InterPro"/>
</dbReference>
<dbReference type="PANTHER" id="PTHR46300">
    <property type="entry name" value="P450, PUTATIVE (EUROFUNG)-RELATED-RELATED"/>
    <property type="match status" value="1"/>
</dbReference>
<dbReference type="GO" id="GO:0020037">
    <property type="term" value="F:heme binding"/>
    <property type="evidence" value="ECO:0007669"/>
    <property type="project" value="InterPro"/>
</dbReference>
<dbReference type="AlphaFoldDB" id="A0A4Q2D122"/>
<dbReference type="InterPro" id="IPR036396">
    <property type="entry name" value="Cyt_P450_sf"/>
</dbReference>
<dbReference type="OrthoDB" id="2789670at2759"/>
<gene>
    <name evidence="12" type="ORF">EST38_g13910</name>
</gene>
<keyword evidence="11" id="KW-0812">Transmembrane</keyword>
<reference evidence="12 13" key="1">
    <citation type="submission" date="2019-01" db="EMBL/GenBank/DDBJ databases">
        <title>Draft genome sequence of Psathyrella aberdarensis IHI B618.</title>
        <authorList>
            <person name="Buettner E."/>
            <person name="Kellner H."/>
        </authorList>
    </citation>
    <scope>NUCLEOTIDE SEQUENCE [LARGE SCALE GENOMIC DNA]</scope>
    <source>
        <strain evidence="12 13">IHI B618</strain>
    </source>
</reference>
<feature type="transmembrane region" description="Helical" evidence="11">
    <location>
        <begin position="12"/>
        <end position="29"/>
    </location>
</feature>